<organism evidence="3 4">
    <name type="scientific">Xylanimonas ulmi</name>
    <dbReference type="NCBI Taxonomy" id="228973"/>
    <lineage>
        <taxon>Bacteria</taxon>
        <taxon>Bacillati</taxon>
        <taxon>Actinomycetota</taxon>
        <taxon>Actinomycetes</taxon>
        <taxon>Micrococcales</taxon>
        <taxon>Promicromonosporaceae</taxon>
        <taxon>Xylanimonas</taxon>
    </lineage>
</organism>
<dbReference type="GO" id="GO:0000049">
    <property type="term" value="F:tRNA binding"/>
    <property type="evidence" value="ECO:0007669"/>
    <property type="project" value="UniProtKB-UniRule"/>
</dbReference>
<keyword evidence="2" id="KW-0820">tRNA-binding</keyword>
<dbReference type="InterPro" id="IPR003732">
    <property type="entry name" value="Daa-tRNA_deacyls_DTD"/>
</dbReference>
<dbReference type="EC" id="3.1.1.-" evidence="2"/>
<evidence type="ECO:0000313" key="4">
    <source>
        <dbReference type="Proteomes" id="UP000293852"/>
    </source>
</evidence>
<dbReference type="AlphaFoldDB" id="A0A4Q7M566"/>
<dbReference type="NCBIfam" id="TIGR00256">
    <property type="entry name" value="D-aminoacyl-tRNA deacylase"/>
    <property type="match status" value="1"/>
</dbReference>
<dbReference type="HAMAP" id="MF_00518">
    <property type="entry name" value="Deacylase_Dtd"/>
    <property type="match status" value="1"/>
</dbReference>
<dbReference type="GO" id="GO:0051500">
    <property type="term" value="F:D-tyrosyl-tRNA(Tyr) deacylase activity"/>
    <property type="evidence" value="ECO:0007669"/>
    <property type="project" value="TreeGrafter"/>
</dbReference>
<protein>
    <recommendedName>
        <fullName evidence="2">D-aminoacyl-tRNA deacylase</fullName>
        <shortName evidence="2">DTD</shortName>
        <ecNumber evidence="2">3.1.1.96</ecNumber>
    </recommendedName>
    <alternativeName>
        <fullName evidence="2">Gly-tRNA(Ala) deacylase</fullName>
        <ecNumber evidence="2">3.1.1.-</ecNumber>
    </alternativeName>
</protein>
<proteinExistence type="inferred from homology"/>
<dbReference type="SUPFAM" id="SSF69500">
    <property type="entry name" value="DTD-like"/>
    <property type="match status" value="1"/>
</dbReference>
<keyword evidence="2" id="KW-0694">RNA-binding</keyword>
<comment type="subunit">
    <text evidence="2">Homodimer.</text>
</comment>
<feature type="short sequence motif" description="Gly-cisPro motif, important for rejection of L-amino acids" evidence="2">
    <location>
        <begin position="133"/>
        <end position="134"/>
    </location>
</feature>
<dbReference type="Pfam" id="PF02580">
    <property type="entry name" value="Tyr_Deacylase"/>
    <property type="match status" value="1"/>
</dbReference>
<dbReference type="Gene3D" id="3.50.80.10">
    <property type="entry name" value="D-tyrosyl-tRNA(Tyr) deacylase"/>
    <property type="match status" value="1"/>
</dbReference>
<comment type="similarity">
    <text evidence="1 2">Belongs to the DTD family.</text>
</comment>
<dbReference type="OrthoDB" id="9801395at2"/>
<comment type="caution">
    <text evidence="3">The sequence shown here is derived from an EMBL/GenBank/DDBJ whole genome shotgun (WGS) entry which is preliminary data.</text>
</comment>
<dbReference type="RefSeq" id="WP_130415416.1">
    <property type="nucleotide sequence ID" value="NZ_SGWX01000001.1"/>
</dbReference>
<gene>
    <name evidence="2" type="primary">dtd</name>
    <name evidence="3" type="ORF">EV386_2492</name>
</gene>
<accession>A0A4Q7M566</accession>
<dbReference type="FunFam" id="3.50.80.10:FF:000001">
    <property type="entry name" value="D-aminoacyl-tRNA deacylase"/>
    <property type="match status" value="1"/>
</dbReference>
<comment type="catalytic activity">
    <reaction evidence="2">
        <text>glycyl-tRNA(Ala) + H2O = tRNA(Ala) + glycine + H(+)</text>
        <dbReference type="Rhea" id="RHEA:53744"/>
        <dbReference type="Rhea" id="RHEA-COMP:9657"/>
        <dbReference type="Rhea" id="RHEA-COMP:13640"/>
        <dbReference type="ChEBI" id="CHEBI:15377"/>
        <dbReference type="ChEBI" id="CHEBI:15378"/>
        <dbReference type="ChEBI" id="CHEBI:57305"/>
        <dbReference type="ChEBI" id="CHEBI:78442"/>
        <dbReference type="ChEBI" id="CHEBI:78522"/>
    </reaction>
</comment>
<comment type="catalytic activity">
    <reaction evidence="2">
        <text>a D-aminoacyl-tRNA + H2O = a tRNA + a D-alpha-amino acid + H(+)</text>
        <dbReference type="Rhea" id="RHEA:13953"/>
        <dbReference type="Rhea" id="RHEA-COMP:10123"/>
        <dbReference type="Rhea" id="RHEA-COMP:10124"/>
        <dbReference type="ChEBI" id="CHEBI:15377"/>
        <dbReference type="ChEBI" id="CHEBI:15378"/>
        <dbReference type="ChEBI" id="CHEBI:59871"/>
        <dbReference type="ChEBI" id="CHEBI:78442"/>
        <dbReference type="ChEBI" id="CHEBI:79333"/>
        <dbReference type="EC" id="3.1.1.96"/>
    </reaction>
</comment>
<dbReference type="Proteomes" id="UP000293852">
    <property type="component" value="Unassembled WGS sequence"/>
</dbReference>
<evidence type="ECO:0000256" key="2">
    <source>
        <dbReference type="HAMAP-Rule" id="MF_00518"/>
    </source>
</evidence>
<comment type="subcellular location">
    <subcellularLocation>
        <location evidence="2">Cytoplasm</location>
    </subcellularLocation>
</comment>
<reference evidence="3 4" key="1">
    <citation type="submission" date="2019-02" db="EMBL/GenBank/DDBJ databases">
        <title>Sequencing the genomes of 1000 actinobacteria strains.</title>
        <authorList>
            <person name="Klenk H.-P."/>
        </authorList>
    </citation>
    <scope>NUCLEOTIDE SEQUENCE [LARGE SCALE GENOMIC DNA]</scope>
    <source>
        <strain evidence="3 4">DSM 16932</strain>
    </source>
</reference>
<keyword evidence="2" id="KW-0963">Cytoplasm</keyword>
<dbReference type="PANTHER" id="PTHR10472:SF5">
    <property type="entry name" value="D-AMINOACYL-TRNA DEACYLASE 1"/>
    <property type="match status" value="1"/>
</dbReference>
<dbReference type="PANTHER" id="PTHR10472">
    <property type="entry name" value="D-TYROSYL-TRNA TYR DEACYLASE"/>
    <property type="match status" value="1"/>
</dbReference>
<comment type="domain">
    <text evidence="2">A Gly-cisPro motif from one monomer fits into the active site of the other monomer to allow specific chiral rejection of L-amino acids.</text>
</comment>
<keyword evidence="2" id="KW-0378">Hydrolase</keyword>
<dbReference type="InterPro" id="IPR023509">
    <property type="entry name" value="DTD-like_sf"/>
</dbReference>
<dbReference type="GO" id="GO:0043908">
    <property type="term" value="F:Ser(Gly)-tRNA(Ala) hydrolase activity"/>
    <property type="evidence" value="ECO:0007669"/>
    <property type="project" value="UniProtKB-UniRule"/>
</dbReference>
<dbReference type="GO" id="GO:0106026">
    <property type="term" value="F:Gly-tRNA(Ala) deacylase activity"/>
    <property type="evidence" value="ECO:0007669"/>
    <property type="project" value="UniProtKB-UniRule"/>
</dbReference>
<evidence type="ECO:0000256" key="1">
    <source>
        <dbReference type="ARBA" id="ARBA00009673"/>
    </source>
</evidence>
<dbReference type="GO" id="GO:0005737">
    <property type="term" value="C:cytoplasm"/>
    <property type="evidence" value="ECO:0007669"/>
    <property type="project" value="UniProtKB-SubCell"/>
</dbReference>
<dbReference type="EC" id="3.1.1.96" evidence="2"/>
<name>A0A4Q7M566_9MICO</name>
<dbReference type="GO" id="GO:0019478">
    <property type="term" value="P:D-amino acid catabolic process"/>
    <property type="evidence" value="ECO:0007669"/>
    <property type="project" value="UniProtKB-UniRule"/>
</dbReference>
<comment type="function">
    <text evidence="2">An aminoacyl-tRNA editing enzyme that deacylates mischarged D-aminoacyl-tRNAs. Also deacylates mischarged glycyl-tRNA(Ala), protecting cells against glycine mischarging by AlaRS. Acts via tRNA-based rather than protein-based catalysis; rejects L-amino acids rather than detecting D-amino acids in the active site. By recycling D-aminoacyl-tRNA to D-amino acids and free tRNA molecules, this enzyme counteracts the toxicity associated with the formation of D-aminoacyl-tRNA entities in vivo and helps enforce protein L-homochirality.</text>
</comment>
<evidence type="ECO:0000313" key="3">
    <source>
        <dbReference type="EMBL" id="RZS62173.1"/>
    </source>
</evidence>
<keyword evidence="4" id="KW-1185">Reference proteome</keyword>
<sequence length="141" mass="14805">MRAVLQRVTRASVSVDGQVVGAIERPGLVALVGVTHDDGPAQADTLARKIAELRILRDERSVLDAAAPVLVVSQFTLYGETRKGRRPTWAAAAPRAVAEPLVDAVVDGLRGRGVQVATGSFGDDMAVELVNDGPVTILVDV</sequence>
<dbReference type="EMBL" id="SGWX01000001">
    <property type="protein sequence ID" value="RZS62173.1"/>
    <property type="molecule type" value="Genomic_DNA"/>
</dbReference>